<dbReference type="Gene3D" id="3.40.50.150">
    <property type="entry name" value="Vaccinia Virus protein VP39"/>
    <property type="match status" value="1"/>
</dbReference>
<accession>A0A6J4JYY0</accession>
<sequence>MWLGRWPRARRWLSRTRLSGGRILDVGCAIGFGTSELARARGAYRAFGVEPHWTYVKQARASYPDLAFIRGSAADLPIAGASINAVALLDVLEHLARPEAAIAEARRVLRPGGALVISVPNQGWLEAFDSLNVYGALRRFWPSLAPLDPSETSGWGAHRHFSVTQVRALLGDEFKIERIAITGVGLSEPLHLAILLFSRVLLRSERAYSALRYIYYTAYLLEDALPLPVGGYHLTVLARARASATAGPLRAQV</sequence>
<dbReference type="CDD" id="cd02440">
    <property type="entry name" value="AdoMet_MTases"/>
    <property type="match status" value="1"/>
</dbReference>
<reference evidence="2" key="1">
    <citation type="submission" date="2020-02" db="EMBL/GenBank/DDBJ databases">
        <authorList>
            <person name="Meier V. D."/>
        </authorList>
    </citation>
    <scope>NUCLEOTIDE SEQUENCE</scope>
    <source>
        <strain evidence="2">AVDCRST_MAG77</strain>
    </source>
</reference>
<dbReference type="GO" id="GO:0008757">
    <property type="term" value="F:S-adenosylmethionine-dependent methyltransferase activity"/>
    <property type="evidence" value="ECO:0007669"/>
    <property type="project" value="InterPro"/>
</dbReference>
<dbReference type="SUPFAM" id="SSF53335">
    <property type="entry name" value="S-adenosyl-L-methionine-dependent methyltransferases"/>
    <property type="match status" value="1"/>
</dbReference>
<gene>
    <name evidence="2" type="ORF">AVDCRST_MAG77-4725</name>
</gene>
<evidence type="ECO:0000313" key="2">
    <source>
        <dbReference type="EMBL" id="CAA9291023.1"/>
    </source>
</evidence>
<organism evidence="2">
    <name type="scientific">uncultured Chloroflexota bacterium</name>
    <dbReference type="NCBI Taxonomy" id="166587"/>
    <lineage>
        <taxon>Bacteria</taxon>
        <taxon>Bacillati</taxon>
        <taxon>Chloroflexota</taxon>
        <taxon>environmental samples</taxon>
    </lineage>
</organism>
<dbReference type="InterPro" id="IPR013216">
    <property type="entry name" value="Methyltransf_11"/>
</dbReference>
<proteinExistence type="predicted"/>
<name>A0A6J4JYY0_9CHLR</name>
<dbReference type="AlphaFoldDB" id="A0A6J4JYY0"/>
<dbReference type="PANTHER" id="PTHR43861">
    <property type="entry name" value="TRANS-ACONITATE 2-METHYLTRANSFERASE-RELATED"/>
    <property type="match status" value="1"/>
</dbReference>
<evidence type="ECO:0000259" key="1">
    <source>
        <dbReference type="Pfam" id="PF08241"/>
    </source>
</evidence>
<dbReference type="EMBL" id="CADCTC010000251">
    <property type="protein sequence ID" value="CAA9291023.1"/>
    <property type="molecule type" value="Genomic_DNA"/>
</dbReference>
<feature type="domain" description="Methyltransferase type 11" evidence="1">
    <location>
        <begin position="24"/>
        <end position="117"/>
    </location>
</feature>
<dbReference type="Pfam" id="PF08241">
    <property type="entry name" value="Methyltransf_11"/>
    <property type="match status" value="1"/>
</dbReference>
<dbReference type="InterPro" id="IPR029063">
    <property type="entry name" value="SAM-dependent_MTases_sf"/>
</dbReference>
<protein>
    <recommendedName>
        <fullName evidence="1">Methyltransferase type 11 domain-containing protein</fullName>
    </recommendedName>
</protein>